<comment type="catalytic activity">
    <reaction evidence="2">
        <text>2 GTP = 3',3'-c-di-GMP + 2 diphosphate</text>
        <dbReference type="Rhea" id="RHEA:24898"/>
        <dbReference type="ChEBI" id="CHEBI:33019"/>
        <dbReference type="ChEBI" id="CHEBI:37565"/>
        <dbReference type="ChEBI" id="CHEBI:58805"/>
        <dbReference type="EC" id="2.7.7.65"/>
    </reaction>
</comment>
<dbReference type="PANTHER" id="PTHR45138:SF9">
    <property type="entry name" value="DIGUANYLATE CYCLASE DGCM-RELATED"/>
    <property type="match status" value="1"/>
</dbReference>
<feature type="transmembrane region" description="Helical" evidence="3">
    <location>
        <begin position="98"/>
        <end position="116"/>
    </location>
</feature>
<dbReference type="InterPro" id="IPR050469">
    <property type="entry name" value="Diguanylate_Cyclase"/>
</dbReference>
<dbReference type="PROSITE" id="PS50887">
    <property type="entry name" value="GGDEF"/>
    <property type="match status" value="1"/>
</dbReference>
<dbReference type="SMART" id="SM00267">
    <property type="entry name" value="GGDEF"/>
    <property type="match status" value="1"/>
</dbReference>
<keyword evidence="3" id="KW-0472">Membrane</keyword>
<protein>
    <recommendedName>
        <fullName evidence="1">diguanylate cyclase</fullName>
        <ecNumber evidence="1">2.7.7.65</ecNumber>
    </recommendedName>
</protein>
<feature type="domain" description="GGDEF" evidence="4">
    <location>
        <begin position="242"/>
        <end position="370"/>
    </location>
</feature>
<evidence type="ECO:0000256" key="2">
    <source>
        <dbReference type="ARBA" id="ARBA00034247"/>
    </source>
</evidence>
<accession>A0ABV7ENT0</accession>
<name>A0ABV7ENT0_9GAMM</name>
<evidence type="ECO:0000256" key="1">
    <source>
        <dbReference type="ARBA" id="ARBA00012528"/>
    </source>
</evidence>
<dbReference type="NCBIfam" id="TIGR00254">
    <property type="entry name" value="GGDEF"/>
    <property type="match status" value="1"/>
</dbReference>
<gene>
    <name evidence="5" type="ORF">ACFOSU_06455</name>
</gene>
<dbReference type="Gene3D" id="3.30.70.270">
    <property type="match status" value="1"/>
</dbReference>
<feature type="transmembrane region" description="Helical" evidence="3">
    <location>
        <begin position="146"/>
        <end position="164"/>
    </location>
</feature>
<dbReference type="InterPro" id="IPR043128">
    <property type="entry name" value="Rev_trsase/Diguanyl_cyclase"/>
</dbReference>
<evidence type="ECO:0000256" key="3">
    <source>
        <dbReference type="SAM" id="Phobius"/>
    </source>
</evidence>
<dbReference type="EC" id="2.7.7.65" evidence="1"/>
<dbReference type="RefSeq" id="WP_380687642.1">
    <property type="nucleotide sequence ID" value="NZ_JBHRSS010000003.1"/>
</dbReference>
<reference evidence="6" key="1">
    <citation type="journal article" date="2019" name="Int. J. Syst. Evol. Microbiol.">
        <title>The Global Catalogue of Microorganisms (GCM) 10K type strain sequencing project: providing services to taxonomists for standard genome sequencing and annotation.</title>
        <authorList>
            <consortium name="The Broad Institute Genomics Platform"/>
            <consortium name="The Broad Institute Genome Sequencing Center for Infectious Disease"/>
            <person name="Wu L."/>
            <person name="Ma J."/>
        </authorList>
    </citation>
    <scope>NUCLEOTIDE SEQUENCE [LARGE SCALE GENOMIC DNA]</scope>
    <source>
        <strain evidence="6">KCTC 52640</strain>
    </source>
</reference>
<keyword evidence="3" id="KW-0812">Transmembrane</keyword>
<feature type="transmembrane region" description="Helical" evidence="3">
    <location>
        <begin position="170"/>
        <end position="193"/>
    </location>
</feature>
<comment type="caution">
    <text evidence="5">The sequence shown here is derived from an EMBL/GenBank/DDBJ whole genome shotgun (WGS) entry which is preliminary data.</text>
</comment>
<dbReference type="EMBL" id="JBHRSS010000003">
    <property type="protein sequence ID" value="MFC3103528.1"/>
    <property type="molecule type" value="Genomic_DNA"/>
</dbReference>
<dbReference type="Pfam" id="PF00990">
    <property type="entry name" value="GGDEF"/>
    <property type="match status" value="1"/>
</dbReference>
<evidence type="ECO:0000313" key="6">
    <source>
        <dbReference type="Proteomes" id="UP001595462"/>
    </source>
</evidence>
<keyword evidence="3" id="KW-1133">Transmembrane helix</keyword>
<dbReference type="InterPro" id="IPR000160">
    <property type="entry name" value="GGDEF_dom"/>
</dbReference>
<dbReference type="PANTHER" id="PTHR45138">
    <property type="entry name" value="REGULATORY COMPONENTS OF SENSORY TRANSDUCTION SYSTEM"/>
    <property type="match status" value="1"/>
</dbReference>
<dbReference type="SUPFAM" id="SSF55073">
    <property type="entry name" value="Nucleotide cyclase"/>
    <property type="match status" value="1"/>
</dbReference>
<sequence length="379" mass="41151">MRRAGKSAWRLLFQRARESEHYADSGTEAGREQRFWLAMLYGAMAGYLTTLTVVYVYTRLTLDESNRGWINVVLVAALLFTIGFYLLRHRIVTMRHRLTYLVTADILAALFILSISGLDGGMGSPMACLLMLPVVYLAIGYPRPAVLTCGVVIIGGAAALTLVTRDSSSVLTAMFNMIALSLGLLLAVIGATARDWERNEIRSLRERLEVLATTDELTGCLNQRAFTDALEREIDRANQQGSPLALLVIDIDHFKQINDHHGHVDGDAVLHRLGALLMQMTDVHSIAGRPGGDELAVLAPGIEAGDASALAERIRLAFRAVAEPVQSTVSIGVGALLAGEERASTLFRRADNALYLAKEQGRDRVAVAALPEGELACQA</sequence>
<organism evidence="5 6">
    <name type="scientific">Salinisphaera aquimarina</name>
    <dbReference type="NCBI Taxonomy" id="2094031"/>
    <lineage>
        <taxon>Bacteria</taxon>
        <taxon>Pseudomonadati</taxon>
        <taxon>Pseudomonadota</taxon>
        <taxon>Gammaproteobacteria</taxon>
        <taxon>Salinisphaerales</taxon>
        <taxon>Salinisphaeraceae</taxon>
        <taxon>Salinisphaera</taxon>
    </lineage>
</organism>
<evidence type="ECO:0000259" key="4">
    <source>
        <dbReference type="PROSITE" id="PS50887"/>
    </source>
</evidence>
<feature type="transmembrane region" description="Helical" evidence="3">
    <location>
        <begin position="35"/>
        <end position="57"/>
    </location>
</feature>
<evidence type="ECO:0000313" key="5">
    <source>
        <dbReference type="EMBL" id="MFC3103528.1"/>
    </source>
</evidence>
<dbReference type="Proteomes" id="UP001595462">
    <property type="component" value="Unassembled WGS sequence"/>
</dbReference>
<dbReference type="CDD" id="cd01949">
    <property type="entry name" value="GGDEF"/>
    <property type="match status" value="1"/>
</dbReference>
<keyword evidence="6" id="KW-1185">Reference proteome</keyword>
<feature type="transmembrane region" description="Helical" evidence="3">
    <location>
        <begin position="69"/>
        <end position="86"/>
    </location>
</feature>
<dbReference type="InterPro" id="IPR029787">
    <property type="entry name" value="Nucleotide_cyclase"/>
</dbReference>
<proteinExistence type="predicted"/>